<dbReference type="AlphaFoldDB" id="A0A420Y9B9"/>
<dbReference type="InterPro" id="IPR037652">
    <property type="entry name" value="Mim2"/>
</dbReference>
<reference evidence="2 3" key="1">
    <citation type="submission" date="2018-08" db="EMBL/GenBank/DDBJ databases">
        <title>Draft genome of the lignicolous fungus Coniochaeta pulveracea.</title>
        <authorList>
            <person name="Borstlap C.J."/>
            <person name="De Witt R.N."/>
            <person name="Botha A."/>
            <person name="Volschenk H."/>
        </authorList>
    </citation>
    <scope>NUCLEOTIDE SEQUENCE [LARGE SCALE GENOMIC DNA]</scope>
    <source>
        <strain evidence="2 3">CAB683</strain>
    </source>
</reference>
<dbReference type="STRING" id="177199.A0A420Y9B9"/>
<dbReference type="EMBL" id="QVQW01000031">
    <property type="protein sequence ID" value="RKU44397.1"/>
    <property type="molecule type" value="Genomic_DNA"/>
</dbReference>
<dbReference type="GO" id="GO:0070096">
    <property type="term" value="P:mitochondrial outer membrane translocase complex assembly"/>
    <property type="evidence" value="ECO:0007669"/>
    <property type="project" value="InterPro"/>
</dbReference>
<dbReference type="GO" id="GO:0045040">
    <property type="term" value="P:protein insertion into mitochondrial outer membrane"/>
    <property type="evidence" value="ECO:0007669"/>
    <property type="project" value="InterPro"/>
</dbReference>
<evidence type="ECO:0000313" key="2">
    <source>
        <dbReference type="EMBL" id="RKU44397.1"/>
    </source>
</evidence>
<dbReference type="Pfam" id="PF19117">
    <property type="entry name" value="Mim2"/>
    <property type="match status" value="1"/>
</dbReference>
<dbReference type="Proteomes" id="UP000275385">
    <property type="component" value="Unassembled WGS sequence"/>
</dbReference>
<dbReference type="PANTHER" id="PTHR28230">
    <property type="entry name" value="CHROMOSOME 1, WHOLE GENOME SHOTGUN SEQUENCE"/>
    <property type="match status" value="1"/>
</dbReference>
<proteinExistence type="predicted"/>
<comment type="caution">
    <text evidence="2">The sequence shown here is derived from an EMBL/GenBank/DDBJ whole genome shotgun (WGS) entry which is preliminary data.</text>
</comment>
<name>A0A420Y9B9_9PEZI</name>
<evidence type="ECO:0000313" key="3">
    <source>
        <dbReference type="Proteomes" id="UP000275385"/>
    </source>
</evidence>
<evidence type="ECO:0000256" key="1">
    <source>
        <dbReference type="SAM" id="MobiDB-lite"/>
    </source>
</evidence>
<sequence>MSASDSYLFDHSPSTDNDDIDSLPSTISSGTDSTDSEFQSDAQKEWEQSIDQLQLLLTMVIIPFAGKLLGRKFAYWSWARYMEWMHNVEVRFTSKKTFNAAGVAGAAL</sequence>
<feature type="region of interest" description="Disordered" evidence="1">
    <location>
        <begin position="1"/>
        <end position="43"/>
    </location>
</feature>
<gene>
    <name evidence="2" type="ORF">DL546_004940</name>
</gene>
<dbReference type="GO" id="GO:0005741">
    <property type="term" value="C:mitochondrial outer membrane"/>
    <property type="evidence" value="ECO:0007669"/>
    <property type="project" value="TreeGrafter"/>
</dbReference>
<protein>
    <submittedName>
        <fullName evidence="2">Uncharacterized protein</fullName>
    </submittedName>
</protein>
<dbReference type="PANTHER" id="PTHR28230:SF1">
    <property type="entry name" value="MITOCHONDRIAL IMPORT PROTEIN 2"/>
    <property type="match status" value="1"/>
</dbReference>
<organism evidence="2 3">
    <name type="scientific">Coniochaeta pulveracea</name>
    <dbReference type="NCBI Taxonomy" id="177199"/>
    <lineage>
        <taxon>Eukaryota</taxon>
        <taxon>Fungi</taxon>
        <taxon>Dikarya</taxon>
        <taxon>Ascomycota</taxon>
        <taxon>Pezizomycotina</taxon>
        <taxon>Sordariomycetes</taxon>
        <taxon>Sordariomycetidae</taxon>
        <taxon>Coniochaetales</taxon>
        <taxon>Coniochaetaceae</taxon>
        <taxon>Coniochaeta</taxon>
    </lineage>
</organism>
<dbReference type="OrthoDB" id="5555533at2759"/>
<accession>A0A420Y9B9</accession>
<keyword evidence="3" id="KW-1185">Reference proteome</keyword>